<name>A0AAD9UIT4_RIDPI</name>
<dbReference type="AlphaFoldDB" id="A0AAD9UIT4"/>
<sequence length="134" mass="14474">MVTESADTVLTTLGRWYGKSYLSSLSLAGVFPNTSSGGSCSMMSSSTARSSSTLICFVYTRSVSPNSMFCASYMWSNKCIRLSYQALLVSISTASHRDRACNVPTLPSASPHFSTNHCPNFRGSVTNDVHFSTN</sequence>
<proteinExistence type="predicted"/>
<evidence type="ECO:0000313" key="2">
    <source>
        <dbReference type="Proteomes" id="UP001209878"/>
    </source>
</evidence>
<dbReference type="EMBL" id="JAODUO010000068">
    <property type="protein sequence ID" value="KAK2190797.1"/>
    <property type="molecule type" value="Genomic_DNA"/>
</dbReference>
<evidence type="ECO:0000313" key="1">
    <source>
        <dbReference type="EMBL" id="KAK2190797.1"/>
    </source>
</evidence>
<dbReference type="Proteomes" id="UP001209878">
    <property type="component" value="Unassembled WGS sequence"/>
</dbReference>
<reference evidence="1" key="1">
    <citation type="journal article" date="2023" name="Mol. Biol. Evol.">
        <title>Third-Generation Sequencing Reveals the Adaptive Role of the Epigenome in Three Deep-Sea Polychaetes.</title>
        <authorList>
            <person name="Perez M."/>
            <person name="Aroh O."/>
            <person name="Sun Y."/>
            <person name="Lan Y."/>
            <person name="Juniper S.K."/>
            <person name="Young C.R."/>
            <person name="Angers B."/>
            <person name="Qian P.Y."/>
        </authorList>
    </citation>
    <scope>NUCLEOTIDE SEQUENCE</scope>
    <source>
        <strain evidence="1">R07B-5</strain>
    </source>
</reference>
<keyword evidence="2" id="KW-1185">Reference proteome</keyword>
<accession>A0AAD9UIT4</accession>
<organism evidence="1 2">
    <name type="scientific">Ridgeia piscesae</name>
    <name type="common">Tubeworm</name>
    <dbReference type="NCBI Taxonomy" id="27915"/>
    <lineage>
        <taxon>Eukaryota</taxon>
        <taxon>Metazoa</taxon>
        <taxon>Spiralia</taxon>
        <taxon>Lophotrochozoa</taxon>
        <taxon>Annelida</taxon>
        <taxon>Polychaeta</taxon>
        <taxon>Sedentaria</taxon>
        <taxon>Canalipalpata</taxon>
        <taxon>Sabellida</taxon>
        <taxon>Siboglinidae</taxon>
        <taxon>Ridgeia</taxon>
    </lineage>
</organism>
<comment type="caution">
    <text evidence="1">The sequence shown here is derived from an EMBL/GenBank/DDBJ whole genome shotgun (WGS) entry which is preliminary data.</text>
</comment>
<protein>
    <submittedName>
        <fullName evidence="1">Uncharacterized protein</fullName>
    </submittedName>
</protein>
<gene>
    <name evidence="1" type="ORF">NP493_68g03017</name>
</gene>